<dbReference type="Pfam" id="PF12646">
    <property type="entry name" value="DUF3783"/>
    <property type="match status" value="1"/>
</dbReference>
<sequence length="140" mass="15472">MADGTFEKVTHSDRPFYGARKLLICGFSSKAQVKFKNLLQMVNITDLPIVWATSGEDETCLSDLFAQPDNTGSGVSSTLPRAIVLSGITNNELHRLMDMARKTGMKPVLWAVLTPTSETWTLKSLLGELAAERRAMQQKK</sequence>
<evidence type="ECO:0000313" key="1">
    <source>
        <dbReference type="EMBL" id="ACN17802.1"/>
    </source>
</evidence>
<dbReference type="Proteomes" id="UP000000442">
    <property type="component" value="Chromosome"/>
</dbReference>
<dbReference type="AlphaFoldDB" id="C0QHE3"/>
<dbReference type="eggNOG" id="ENOG503338K">
    <property type="taxonomic scope" value="Bacteria"/>
</dbReference>
<dbReference type="PANTHER" id="PTHR35732:SF1">
    <property type="entry name" value="OS10G0545100 PROTEIN"/>
    <property type="match status" value="1"/>
</dbReference>
<accession>C0QHE3</accession>
<proteinExistence type="predicted"/>
<evidence type="ECO:0008006" key="3">
    <source>
        <dbReference type="Google" id="ProtNLM"/>
    </source>
</evidence>
<gene>
    <name evidence="1" type="ordered locus">HRM2_47530</name>
</gene>
<dbReference type="KEGG" id="dat:HRM2_47530"/>
<protein>
    <recommendedName>
        <fullName evidence="3">DUF3783 domain-containing protein</fullName>
    </recommendedName>
</protein>
<dbReference type="OrthoDB" id="5472192at2"/>
<reference evidence="1 2" key="1">
    <citation type="journal article" date="2009" name="Environ. Microbiol.">
        <title>Genome sequence of Desulfobacterium autotrophicum HRM2, a marine sulfate reducer oxidizing organic carbon completely to carbon dioxide.</title>
        <authorList>
            <person name="Strittmatter A.W."/>
            <person name="Liesegang H."/>
            <person name="Rabus R."/>
            <person name="Decker I."/>
            <person name="Amann J."/>
            <person name="Andres S."/>
            <person name="Henne A."/>
            <person name="Fricke W.F."/>
            <person name="Martinez-Arias R."/>
            <person name="Bartels D."/>
            <person name="Goesmann A."/>
            <person name="Krause L."/>
            <person name="Puehler A."/>
            <person name="Klenk H.P."/>
            <person name="Richter M."/>
            <person name="Schuler M."/>
            <person name="Gloeckner F.O."/>
            <person name="Meyerdierks A."/>
            <person name="Gottschalk G."/>
            <person name="Amann R."/>
        </authorList>
    </citation>
    <scope>NUCLEOTIDE SEQUENCE [LARGE SCALE GENOMIC DNA]</scope>
    <source>
        <strain evidence="2">ATCC 43914 / DSM 3382 / HRM2</strain>
    </source>
</reference>
<dbReference type="RefSeq" id="WP_015906512.1">
    <property type="nucleotide sequence ID" value="NC_012108.1"/>
</dbReference>
<dbReference type="HOGENOM" id="CLU_1831907_0_0_7"/>
<dbReference type="EMBL" id="CP001087">
    <property type="protein sequence ID" value="ACN17802.1"/>
    <property type="molecule type" value="Genomic_DNA"/>
</dbReference>
<organism evidence="1 2">
    <name type="scientific">Desulforapulum autotrophicum (strain ATCC 43914 / DSM 3382 / VKM B-1955 / HRM2)</name>
    <name type="common">Desulfobacterium autotrophicum</name>
    <dbReference type="NCBI Taxonomy" id="177437"/>
    <lineage>
        <taxon>Bacteria</taxon>
        <taxon>Pseudomonadati</taxon>
        <taxon>Thermodesulfobacteriota</taxon>
        <taxon>Desulfobacteria</taxon>
        <taxon>Desulfobacterales</taxon>
        <taxon>Desulfobacteraceae</taxon>
        <taxon>Desulforapulum</taxon>
    </lineage>
</organism>
<name>C0QHE3_DESAH</name>
<dbReference type="InterPro" id="IPR016621">
    <property type="entry name" value="UCP014543"/>
</dbReference>
<keyword evidence="2" id="KW-1185">Reference proteome</keyword>
<evidence type="ECO:0000313" key="2">
    <source>
        <dbReference type="Proteomes" id="UP000000442"/>
    </source>
</evidence>
<dbReference type="PANTHER" id="PTHR35732">
    <property type="entry name" value="OS10G0545100 PROTEIN"/>
    <property type="match status" value="1"/>
</dbReference>